<feature type="non-terminal residue" evidence="2">
    <location>
        <position position="1"/>
    </location>
</feature>
<name>A0A564YJG8_HYMDI</name>
<organism evidence="2 3">
    <name type="scientific">Hymenolepis diminuta</name>
    <name type="common">Rat tapeworm</name>
    <dbReference type="NCBI Taxonomy" id="6216"/>
    <lineage>
        <taxon>Eukaryota</taxon>
        <taxon>Metazoa</taxon>
        <taxon>Spiralia</taxon>
        <taxon>Lophotrochozoa</taxon>
        <taxon>Platyhelminthes</taxon>
        <taxon>Cestoda</taxon>
        <taxon>Eucestoda</taxon>
        <taxon>Cyclophyllidea</taxon>
        <taxon>Hymenolepididae</taxon>
        <taxon>Hymenolepis</taxon>
    </lineage>
</organism>
<reference evidence="2 3" key="1">
    <citation type="submission" date="2019-07" db="EMBL/GenBank/DDBJ databases">
        <authorList>
            <person name="Jastrzebski P J."/>
            <person name="Paukszto L."/>
            <person name="Jastrzebski P J."/>
        </authorList>
    </citation>
    <scope>NUCLEOTIDE SEQUENCE [LARGE SCALE GENOMIC DNA]</scope>
    <source>
        <strain evidence="2 3">WMS-il1</strain>
    </source>
</reference>
<evidence type="ECO:0000256" key="1">
    <source>
        <dbReference type="SAM" id="MobiDB-lite"/>
    </source>
</evidence>
<sequence>NLIELGFECVHPSYTRALFSSEYTIQPSTPSVQSSLQDTVESTSPPSCMSRSELSRTCCGRRVNIPSRLADCVQ</sequence>
<feature type="region of interest" description="Disordered" evidence="1">
    <location>
        <begin position="29"/>
        <end position="48"/>
    </location>
</feature>
<dbReference type="EMBL" id="CABIJS010000233">
    <property type="protein sequence ID" value="VUZ47422.1"/>
    <property type="molecule type" value="Genomic_DNA"/>
</dbReference>
<keyword evidence="3" id="KW-1185">Reference proteome</keyword>
<proteinExistence type="predicted"/>
<evidence type="ECO:0000313" key="2">
    <source>
        <dbReference type="EMBL" id="VUZ47422.1"/>
    </source>
</evidence>
<dbReference type="AlphaFoldDB" id="A0A564YJG8"/>
<accession>A0A564YJG8</accession>
<gene>
    <name evidence="2" type="ORF">WMSIL1_LOCUS6961</name>
</gene>
<protein>
    <submittedName>
        <fullName evidence="2">Uncharacterized protein</fullName>
    </submittedName>
</protein>
<evidence type="ECO:0000313" key="3">
    <source>
        <dbReference type="Proteomes" id="UP000321570"/>
    </source>
</evidence>
<dbReference type="Proteomes" id="UP000321570">
    <property type="component" value="Unassembled WGS sequence"/>
</dbReference>